<protein>
    <submittedName>
        <fullName evidence="3">Cell shape-determining protein</fullName>
    </submittedName>
</protein>
<dbReference type="InterPro" id="IPR052387">
    <property type="entry name" value="Fibrocystin"/>
</dbReference>
<evidence type="ECO:0000313" key="3">
    <source>
        <dbReference type="EMBL" id="RKN05348.1"/>
    </source>
</evidence>
<name>A0A3A9VWN5_9ACTN</name>
<dbReference type="InterPro" id="IPR017868">
    <property type="entry name" value="Filamin/ABP280_repeat-like"/>
</dbReference>
<evidence type="ECO:0000313" key="4">
    <source>
        <dbReference type="EMBL" id="RKN16855.1"/>
    </source>
</evidence>
<keyword evidence="5" id="KW-1185">Reference proteome</keyword>
<dbReference type="InterPro" id="IPR014756">
    <property type="entry name" value="Ig_E-set"/>
</dbReference>
<dbReference type="SMART" id="SM00429">
    <property type="entry name" value="IPT"/>
    <property type="match status" value="4"/>
</dbReference>
<dbReference type="Proteomes" id="UP000268652">
    <property type="component" value="Unassembled WGS sequence"/>
</dbReference>
<dbReference type="SUPFAM" id="SSF81296">
    <property type="entry name" value="E set domains"/>
    <property type="match status" value="4"/>
</dbReference>
<dbReference type="CDD" id="cd00102">
    <property type="entry name" value="IPT"/>
    <property type="match status" value="1"/>
</dbReference>
<dbReference type="PROSITE" id="PS50194">
    <property type="entry name" value="FILAMIN_REPEAT"/>
    <property type="match status" value="1"/>
</dbReference>
<organism evidence="3 6">
    <name type="scientific">Streptomyces radicis</name>
    <dbReference type="NCBI Taxonomy" id="1750517"/>
    <lineage>
        <taxon>Bacteria</taxon>
        <taxon>Bacillati</taxon>
        <taxon>Actinomycetota</taxon>
        <taxon>Actinomycetes</taxon>
        <taxon>Kitasatosporales</taxon>
        <taxon>Streptomycetaceae</taxon>
        <taxon>Streptomyces</taxon>
    </lineage>
</organism>
<comment type="caution">
    <text evidence="3">The sequence shown here is derived from an EMBL/GenBank/DDBJ whole genome shotgun (WGS) entry which is preliminary data.</text>
</comment>
<gene>
    <name evidence="4" type="ORF">D7318_24720</name>
    <name evidence="3" type="ORF">D7319_25355</name>
</gene>
<feature type="domain" description="IPT/TIG" evidence="2">
    <location>
        <begin position="184"/>
        <end position="264"/>
    </location>
</feature>
<dbReference type="EMBL" id="RBDY01000025">
    <property type="protein sequence ID" value="RKN16855.1"/>
    <property type="molecule type" value="Genomic_DNA"/>
</dbReference>
<dbReference type="EMBL" id="RBDX01000027">
    <property type="protein sequence ID" value="RKN05348.1"/>
    <property type="molecule type" value="Genomic_DNA"/>
</dbReference>
<dbReference type="Gene3D" id="2.60.40.10">
    <property type="entry name" value="Immunoglobulins"/>
    <property type="match status" value="4"/>
</dbReference>
<dbReference type="AlphaFoldDB" id="A0A3A9VWN5"/>
<evidence type="ECO:0000313" key="5">
    <source>
        <dbReference type="Proteomes" id="UP000268652"/>
    </source>
</evidence>
<proteinExistence type="predicted"/>
<reference evidence="5 6" key="1">
    <citation type="submission" date="2018-09" db="EMBL/GenBank/DDBJ databases">
        <title>Streptomyces sp. nov. DS1-2, an endophytic actinomycete isolated from roots of Dendrobium scabrilingue.</title>
        <authorList>
            <person name="Kuncharoen N."/>
            <person name="Kudo T."/>
            <person name="Ohkuma M."/>
            <person name="Yuki M."/>
            <person name="Tanasupawat S."/>
        </authorList>
    </citation>
    <scope>NUCLEOTIDE SEQUENCE [LARGE SCALE GENOMIC DNA]</scope>
    <source>
        <strain evidence="3 6">AZ1-7</strain>
        <strain evidence="4 5">DS1-2</strain>
    </source>
</reference>
<evidence type="ECO:0000259" key="2">
    <source>
        <dbReference type="SMART" id="SM00429"/>
    </source>
</evidence>
<dbReference type="OrthoDB" id="3289082at2"/>
<dbReference type="GO" id="GO:0005975">
    <property type="term" value="P:carbohydrate metabolic process"/>
    <property type="evidence" value="ECO:0007669"/>
    <property type="project" value="UniProtKB-ARBA"/>
</dbReference>
<dbReference type="PANTHER" id="PTHR46769">
    <property type="entry name" value="POLYCYSTIC KIDNEY AND HEPATIC DISEASE 1 (AUTOSOMAL RECESSIVE)-LIKE 1"/>
    <property type="match status" value="1"/>
</dbReference>
<feature type="domain" description="IPT/TIG" evidence="2">
    <location>
        <begin position="266"/>
        <end position="344"/>
    </location>
</feature>
<dbReference type="RefSeq" id="WP_120699407.1">
    <property type="nucleotide sequence ID" value="NZ_RBDX01000027.1"/>
</dbReference>
<keyword evidence="1" id="KW-0732">Signal</keyword>
<dbReference type="InterPro" id="IPR002909">
    <property type="entry name" value="IPT_dom"/>
</dbReference>
<sequence>MGNSDPVAGTARPTAVIAVAPVLSSVVPNVGPSAGSNVVSLNGSGFTGVTGVSFGAAPALVYTVNSTVLITATVPPGTGTVNVTVRNPSGTSNSVPYTYAATPTLTGISPNQGPTSGGTSVTLTGTGLSGASAVSFGGTPATSFVVNSATSITAVAPAGTGAVAVTVTTPGGTSGPVFFYYVNAPALISASPSQGPTAGGTSVTLTGTGLSGATAVTFGGTPATSFVVNSATSITAVAPAGTGSVAVTVTTPGGTSNSVIYTYVPAPVLIALAPTQGPTGAGAVVTLTGGSLTTTVAVLFGGTPAAFDVLSDTTVTAVAPAGLAGSTPVTVTTAGGTSNALTYTRVPAPQI</sequence>
<dbReference type="Pfam" id="PF01833">
    <property type="entry name" value="TIG"/>
    <property type="match status" value="4"/>
</dbReference>
<feature type="domain" description="IPT/TIG" evidence="2">
    <location>
        <begin position="102"/>
        <end position="182"/>
    </location>
</feature>
<dbReference type="PANTHER" id="PTHR46769:SF2">
    <property type="entry name" value="FIBROCYSTIN-L ISOFORM 2 PRECURSOR-RELATED"/>
    <property type="match status" value="1"/>
</dbReference>
<dbReference type="Proteomes" id="UP000275024">
    <property type="component" value="Unassembled WGS sequence"/>
</dbReference>
<feature type="domain" description="IPT/TIG" evidence="2">
    <location>
        <begin position="20"/>
        <end position="100"/>
    </location>
</feature>
<evidence type="ECO:0000313" key="6">
    <source>
        <dbReference type="Proteomes" id="UP000275024"/>
    </source>
</evidence>
<dbReference type="InterPro" id="IPR013783">
    <property type="entry name" value="Ig-like_fold"/>
</dbReference>
<evidence type="ECO:0000256" key="1">
    <source>
        <dbReference type="ARBA" id="ARBA00022729"/>
    </source>
</evidence>
<accession>A0A3A9VWN5</accession>